<proteinExistence type="inferred from homology"/>
<name>A0AAE9VPL7_9GAMM</name>
<evidence type="ECO:0000256" key="3">
    <source>
        <dbReference type="ARBA" id="ARBA00023002"/>
    </source>
</evidence>
<sequence length="193" mass="21140">MAFELPALPYEKNALEPHISAETLDFHHGKHHNAYVVNLNNLVPGTEFEGKSLEEIIKTSSGGVFNNAAQVWNHTFYWNCLAPNAGGEPTGALADAINAAFGSFAAFKEEFTKTAIGTFGSGWAWLVKKADGSLALSSTIGAGCPLTTEDTALLTCDVWEHAYYIDYRNARPKYVEAFWNLVNWDFVAKNFAA</sequence>
<dbReference type="PANTHER" id="PTHR42769">
    <property type="entry name" value="SUPEROXIDE DISMUTASE"/>
    <property type="match status" value="1"/>
</dbReference>
<keyword evidence="11" id="KW-1185">Reference proteome</keyword>
<feature type="domain" description="Manganese/iron superoxide dismutase C-terminal" evidence="9">
    <location>
        <begin position="89"/>
        <end position="190"/>
    </location>
</feature>
<organism evidence="10 11">
    <name type="scientific">Denitrificimonas caeni</name>
    <dbReference type="NCBI Taxonomy" id="521720"/>
    <lineage>
        <taxon>Bacteria</taxon>
        <taxon>Pseudomonadati</taxon>
        <taxon>Pseudomonadota</taxon>
        <taxon>Gammaproteobacteria</taxon>
        <taxon>Pseudomonadales</taxon>
        <taxon>Pseudomonadaceae</taxon>
        <taxon>Denitrificimonas</taxon>
    </lineage>
</organism>
<dbReference type="AlphaFoldDB" id="A0AAE9VPL7"/>
<evidence type="ECO:0000256" key="5">
    <source>
        <dbReference type="ARBA" id="ARBA00049204"/>
    </source>
</evidence>
<dbReference type="SUPFAM" id="SSF46609">
    <property type="entry name" value="Fe,Mn superoxide dismutase (SOD), N-terminal domain"/>
    <property type="match status" value="1"/>
</dbReference>
<dbReference type="Pfam" id="PF02777">
    <property type="entry name" value="Sod_Fe_C"/>
    <property type="match status" value="1"/>
</dbReference>
<comment type="catalytic activity">
    <reaction evidence="5 7">
        <text>2 superoxide + 2 H(+) = H2O2 + O2</text>
        <dbReference type="Rhea" id="RHEA:20696"/>
        <dbReference type="ChEBI" id="CHEBI:15378"/>
        <dbReference type="ChEBI" id="CHEBI:15379"/>
        <dbReference type="ChEBI" id="CHEBI:16240"/>
        <dbReference type="ChEBI" id="CHEBI:18421"/>
        <dbReference type="EC" id="1.15.1.1"/>
    </reaction>
</comment>
<evidence type="ECO:0000256" key="6">
    <source>
        <dbReference type="PIRSR" id="PIRSR000349-1"/>
    </source>
</evidence>
<dbReference type="PRINTS" id="PR01703">
    <property type="entry name" value="MNSODISMTASE"/>
</dbReference>
<dbReference type="GO" id="GO:0005737">
    <property type="term" value="C:cytoplasm"/>
    <property type="evidence" value="ECO:0007669"/>
    <property type="project" value="UniProtKB-ARBA"/>
</dbReference>
<dbReference type="InterPro" id="IPR001189">
    <property type="entry name" value="Mn/Fe_SOD"/>
</dbReference>
<feature type="binding site" evidence="6">
    <location>
        <position position="157"/>
    </location>
    <ligand>
        <name>Mn(2+)</name>
        <dbReference type="ChEBI" id="CHEBI:29035"/>
    </ligand>
</feature>
<evidence type="ECO:0000256" key="1">
    <source>
        <dbReference type="ARBA" id="ARBA00008714"/>
    </source>
</evidence>
<reference evidence="10 11" key="1">
    <citation type="submission" date="2022-12" db="EMBL/GenBank/DDBJ databases">
        <title>Coexistence and Characterization of a Novel Tigecycline Resistance gene tet(X) variant and blaNDM-1 in a Pseudomonas caeni Isolate of Chicken Origin.</title>
        <authorList>
            <person name="Lu X."/>
            <person name="Zhang L."/>
            <person name="Li R."/>
            <person name="Wang Z."/>
        </authorList>
    </citation>
    <scope>NUCLEOTIDE SEQUENCE [LARGE SCALE GENOMIC DNA]</scope>
    <source>
        <strain evidence="10 11">CE14</strain>
    </source>
</reference>
<dbReference type="NCBIfam" id="NF007832">
    <property type="entry name" value="PRK10543.1"/>
    <property type="match status" value="1"/>
</dbReference>
<evidence type="ECO:0000313" key="11">
    <source>
        <dbReference type="Proteomes" id="UP001212189"/>
    </source>
</evidence>
<evidence type="ECO:0000256" key="7">
    <source>
        <dbReference type="RuleBase" id="RU000414"/>
    </source>
</evidence>
<dbReference type="RefSeq" id="WP_269818885.1">
    <property type="nucleotide sequence ID" value="NZ_CP114976.1"/>
</dbReference>
<gene>
    <name evidence="10" type="primary">sodB</name>
    <name evidence="10" type="ORF">O6P33_03625</name>
</gene>
<dbReference type="Proteomes" id="UP001212189">
    <property type="component" value="Chromosome"/>
</dbReference>
<feature type="domain" description="Manganese/iron superoxide dismutase N-terminal" evidence="8">
    <location>
        <begin position="3"/>
        <end position="82"/>
    </location>
</feature>
<dbReference type="EC" id="1.15.1.1" evidence="7"/>
<evidence type="ECO:0000256" key="2">
    <source>
        <dbReference type="ARBA" id="ARBA00022723"/>
    </source>
</evidence>
<keyword evidence="3 7" id="KW-0560">Oxidoreductase</keyword>
<dbReference type="InterPro" id="IPR019832">
    <property type="entry name" value="Mn/Fe_SOD_C"/>
</dbReference>
<dbReference type="InterPro" id="IPR036314">
    <property type="entry name" value="SOD_C_sf"/>
</dbReference>
<dbReference type="InterPro" id="IPR019833">
    <property type="entry name" value="Mn/Fe_SOD_BS"/>
</dbReference>
<feature type="binding site" evidence="6">
    <location>
        <position position="74"/>
    </location>
    <ligand>
        <name>Mn(2+)</name>
        <dbReference type="ChEBI" id="CHEBI:29035"/>
    </ligand>
</feature>
<comment type="function">
    <text evidence="7">Destroys radicals which are normally produced within the cells and which are toxic to biological systems.</text>
</comment>
<feature type="binding site" evidence="6">
    <location>
        <position position="161"/>
    </location>
    <ligand>
        <name>Mn(2+)</name>
        <dbReference type="ChEBI" id="CHEBI:29035"/>
    </ligand>
</feature>
<dbReference type="Gene3D" id="1.10.287.990">
    <property type="entry name" value="Fe,Mn superoxide dismutase (SOD) domain"/>
    <property type="match status" value="1"/>
</dbReference>
<feature type="binding site" evidence="6">
    <location>
        <position position="27"/>
    </location>
    <ligand>
        <name>Mn(2+)</name>
        <dbReference type="ChEBI" id="CHEBI:29035"/>
    </ligand>
</feature>
<dbReference type="PANTHER" id="PTHR42769:SF3">
    <property type="entry name" value="SUPEROXIDE DISMUTASE [FE] 2, CHLOROPLASTIC"/>
    <property type="match status" value="1"/>
</dbReference>
<evidence type="ECO:0000256" key="4">
    <source>
        <dbReference type="ARBA" id="ARBA00023004"/>
    </source>
</evidence>
<dbReference type="FunFam" id="1.10.287.990:FF:000002">
    <property type="entry name" value="Superoxide dismutase"/>
    <property type="match status" value="1"/>
</dbReference>
<dbReference type="PROSITE" id="PS00088">
    <property type="entry name" value="SOD_MN"/>
    <property type="match status" value="1"/>
</dbReference>
<keyword evidence="2 6" id="KW-0479">Metal-binding</keyword>
<evidence type="ECO:0000313" key="10">
    <source>
        <dbReference type="EMBL" id="WBE25941.1"/>
    </source>
</evidence>
<protein>
    <recommendedName>
        <fullName evidence="7">Superoxide dismutase</fullName>
        <ecNumber evidence="7">1.15.1.1</ecNumber>
    </recommendedName>
</protein>
<dbReference type="FunFam" id="3.55.40.20:FF:000001">
    <property type="entry name" value="Superoxide dismutase"/>
    <property type="match status" value="1"/>
</dbReference>
<dbReference type="Gene3D" id="3.55.40.20">
    <property type="entry name" value="Iron/manganese superoxide dismutase, C-terminal domain"/>
    <property type="match status" value="1"/>
</dbReference>
<keyword evidence="4" id="KW-0408">Iron</keyword>
<comment type="similarity">
    <text evidence="1 7">Belongs to the iron/manganese superoxide dismutase family.</text>
</comment>
<dbReference type="EMBL" id="CP114976">
    <property type="protein sequence ID" value="WBE25941.1"/>
    <property type="molecule type" value="Genomic_DNA"/>
</dbReference>
<dbReference type="KEGG" id="dce:O6P33_03625"/>
<accession>A0AAE9VPL7</accession>
<dbReference type="GO" id="GO:0046914">
    <property type="term" value="F:transition metal ion binding"/>
    <property type="evidence" value="ECO:0007669"/>
    <property type="project" value="UniProtKB-ARBA"/>
</dbReference>
<dbReference type="GO" id="GO:0004784">
    <property type="term" value="F:superoxide dismutase activity"/>
    <property type="evidence" value="ECO:0007669"/>
    <property type="project" value="UniProtKB-EC"/>
</dbReference>
<dbReference type="SUPFAM" id="SSF54719">
    <property type="entry name" value="Fe,Mn superoxide dismutase (SOD), C-terminal domain"/>
    <property type="match status" value="1"/>
</dbReference>
<dbReference type="PIRSF" id="PIRSF000349">
    <property type="entry name" value="SODismutase"/>
    <property type="match status" value="1"/>
</dbReference>
<dbReference type="InterPro" id="IPR036324">
    <property type="entry name" value="Mn/Fe_SOD_N_sf"/>
</dbReference>
<dbReference type="Pfam" id="PF00081">
    <property type="entry name" value="Sod_Fe_N"/>
    <property type="match status" value="1"/>
</dbReference>
<evidence type="ECO:0000259" key="9">
    <source>
        <dbReference type="Pfam" id="PF02777"/>
    </source>
</evidence>
<evidence type="ECO:0000259" key="8">
    <source>
        <dbReference type="Pfam" id="PF00081"/>
    </source>
</evidence>
<dbReference type="InterPro" id="IPR019831">
    <property type="entry name" value="Mn/Fe_SOD_N"/>
</dbReference>